<proteinExistence type="predicted"/>
<dbReference type="Proteomes" id="UP000789375">
    <property type="component" value="Unassembled WGS sequence"/>
</dbReference>
<comment type="caution">
    <text evidence="1">The sequence shown here is derived from an EMBL/GenBank/DDBJ whole genome shotgun (WGS) entry which is preliminary data.</text>
</comment>
<reference evidence="1" key="1">
    <citation type="submission" date="2021-06" db="EMBL/GenBank/DDBJ databases">
        <authorList>
            <person name="Kallberg Y."/>
            <person name="Tangrot J."/>
            <person name="Rosling A."/>
        </authorList>
    </citation>
    <scope>NUCLEOTIDE SEQUENCE</scope>
    <source>
        <strain evidence="1">87-6 pot B 2015</strain>
    </source>
</reference>
<accession>A0A9N8ZDJ4</accession>
<dbReference type="EMBL" id="CAJVPP010000434">
    <property type="protein sequence ID" value="CAG8482238.1"/>
    <property type="molecule type" value="Genomic_DNA"/>
</dbReference>
<organism evidence="1 2">
    <name type="scientific">Funneliformis mosseae</name>
    <name type="common">Endomycorrhizal fungus</name>
    <name type="synonym">Glomus mosseae</name>
    <dbReference type="NCBI Taxonomy" id="27381"/>
    <lineage>
        <taxon>Eukaryota</taxon>
        <taxon>Fungi</taxon>
        <taxon>Fungi incertae sedis</taxon>
        <taxon>Mucoromycota</taxon>
        <taxon>Glomeromycotina</taxon>
        <taxon>Glomeromycetes</taxon>
        <taxon>Glomerales</taxon>
        <taxon>Glomeraceae</taxon>
        <taxon>Funneliformis</taxon>
    </lineage>
</organism>
<sequence length="53" mass="6322">MTIPRTEIRILLPVGVQFSKMALNFMEEWAFQMFRRTMATQLDKQSLSEKRTD</sequence>
<protein>
    <submittedName>
        <fullName evidence="1">12618_t:CDS:1</fullName>
    </submittedName>
</protein>
<gene>
    <name evidence="1" type="ORF">FMOSSE_LOCUS3086</name>
</gene>
<name>A0A9N8ZDJ4_FUNMO</name>
<evidence type="ECO:0000313" key="1">
    <source>
        <dbReference type="EMBL" id="CAG8482238.1"/>
    </source>
</evidence>
<evidence type="ECO:0000313" key="2">
    <source>
        <dbReference type="Proteomes" id="UP000789375"/>
    </source>
</evidence>
<keyword evidence="2" id="KW-1185">Reference proteome</keyword>
<dbReference type="AlphaFoldDB" id="A0A9N8ZDJ4"/>